<proteinExistence type="predicted"/>
<dbReference type="EMBL" id="JAHRIQ010037889">
    <property type="protein sequence ID" value="MEQ2233804.1"/>
    <property type="molecule type" value="Genomic_DNA"/>
</dbReference>
<dbReference type="Proteomes" id="UP001482620">
    <property type="component" value="Unassembled WGS sequence"/>
</dbReference>
<keyword evidence="2" id="KW-1185">Reference proteome</keyword>
<evidence type="ECO:0000313" key="1">
    <source>
        <dbReference type="EMBL" id="MEQ2233804.1"/>
    </source>
</evidence>
<evidence type="ECO:0000313" key="2">
    <source>
        <dbReference type="Proteomes" id="UP001482620"/>
    </source>
</evidence>
<comment type="caution">
    <text evidence="1">The sequence shown here is derived from an EMBL/GenBank/DDBJ whole genome shotgun (WGS) entry which is preliminary data.</text>
</comment>
<protein>
    <submittedName>
        <fullName evidence="1">Uncharacterized protein</fullName>
    </submittedName>
</protein>
<gene>
    <name evidence="1" type="ORF">ILYODFUR_025549</name>
</gene>
<name>A0ABV0TMQ1_9TELE</name>
<reference evidence="1 2" key="1">
    <citation type="submission" date="2021-06" db="EMBL/GenBank/DDBJ databases">
        <authorList>
            <person name="Palmer J.M."/>
        </authorList>
    </citation>
    <scope>NUCLEOTIDE SEQUENCE [LARGE SCALE GENOMIC DNA]</scope>
    <source>
        <strain evidence="2">if_2019</strain>
        <tissue evidence="1">Muscle</tissue>
    </source>
</reference>
<accession>A0ABV0TMQ1</accession>
<sequence length="101" mass="10499">MMVQKNGGSYYTNEMLEEAERAIKQETEWILIENPDIDPNDARKKAEEDNEFVRKALIGGAAVGAAVVSVAGPVGAVAGAGLGLAVGAIAEALKKDGCVIL</sequence>
<organism evidence="1 2">
    <name type="scientific">Ilyodon furcidens</name>
    <name type="common">goldbreast splitfin</name>
    <dbReference type="NCBI Taxonomy" id="33524"/>
    <lineage>
        <taxon>Eukaryota</taxon>
        <taxon>Metazoa</taxon>
        <taxon>Chordata</taxon>
        <taxon>Craniata</taxon>
        <taxon>Vertebrata</taxon>
        <taxon>Euteleostomi</taxon>
        <taxon>Actinopterygii</taxon>
        <taxon>Neopterygii</taxon>
        <taxon>Teleostei</taxon>
        <taxon>Neoteleostei</taxon>
        <taxon>Acanthomorphata</taxon>
        <taxon>Ovalentaria</taxon>
        <taxon>Atherinomorphae</taxon>
        <taxon>Cyprinodontiformes</taxon>
        <taxon>Goodeidae</taxon>
        <taxon>Ilyodon</taxon>
    </lineage>
</organism>